<comment type="cofactor">
    <cofactor evidence="1">
        <name>a divalent metal cation</name>
        <dbReference type="ChEBI" id="CHEBI:60240"/>
    </cofactor>
</comment>
<dbReference type="EMBL" id="KN819341">
    <property type="protein sequence ID" value="KIJ14664.1"/>
    <property type="molecule type" value="Genomic_DNA"/>
</dbReference>
<dbReference type="Pfam" id="PF13359">
    <property type="entry name" value="DDE_Tnp_4"/>
    <property type="match status" value="1"/>
</dbReference>
<dbReference type="OrthoDB" id="78198at2759"/>
<keyword evidence="2" id="KW-0479">Metal-binding</keyword>
<organism evidence="4 5">
    <name type="scientific">Paxillus involutus ATCC 200175</name>
    <dbReference type="NCBI Taxonomy" id="664439"/>
    <lineage>
        <taxon>Eukaryota</taxon>
        <taxon>Fungi</taxon>
        <taxon>Dikarya</taxon>
        <taxon>Basidiomycota</taxon>
        <taxon>Agaricomycotina</taxon>
        <taxon>Agaricomycetes</taxon>
        <taxon>Agaricomycetidae</taxon>
        <taxon>Boletales</taxon>
        <taxon>Paxilineae</taxon>
        <taxon>Paxillaceae</taxon>
        <taxon>Paxillus</taxon>
    </lineage>
</organism>
<protein>
    <submittedName>
        <fullName evidence="4">Unplaced genomic scaffold PAXINscaffold_19, whole genome shotgun sequence</fullName>
    </submittedName>
</protein>
<evidence type="ECO:0000259" key="3">
    <source>
        <dbReference type="Pfam" id="PF13359"/>
    </source>
</evidence>
<dbReference type="InterPro" id="IPR027806">
    <property type="entry name" value="HARBI1_dom"/>
</dbReference>
<evidence type="ECO:0000256" key="1">
    <source>
        <dbReference type="ARBA" id="ARBA00001968"/>
    </source>
</evidence>
<dbReference type="AlphaFoldDB" id="A0A0C9SXZ6"/>
<dbReference type="HOGENOM" id="CLU_048932_1_2_1"/>
<keyword evidence="5" id="KW-1185">Reference proteome</keyword>
<evidence type="ECO:0000256" key="2">
    <source>
        <dbReference type="ARBA" id="ARBA00022723"/>
    </source>
</evidence>
<proteinExistence type="predicted"/>
<reference evidence="5" key="2">
    <citation type="submission" date="2015-01" db="EMBL/GenBank/DDBJ databases">
        <title>Evolutionary Origins and Diversification of the Mycorrhizal Mutualists.</title>
        <authorList>
            <consortium name="DOE Joint Genome Institute"/>
            <consortium name="Mycorrhizal Genomics Consortium"/>
            <person name="Kohler A."/>
            <person name="Kuo A."/>
            <person name="Nagy L.G."/>
            <person name="Floudas D."/>
            <person name="Copeland A."/>
            <person name="Barry K.W."/>
            <person name="Cichocki N."/>
            <person name="Veneault-Fourrey C."/>
            <person name="LaButti K."/>
            <person name="Lindquist E.A."/>
            <person name="Lipzen A."/>
            <person name="Lundell T."/>
            <person name="Morin E."/>
            <person name="Murat C."/>
            <person name="Riley R."/>
            <person name="Ohm R."/>
            <person name="Sun H."/>
            <person name="Tunlid A."/>
            <person name="Henrissat B."/>
            <person name="Grigoriev I.V."/>
            <person name="Hibbett D.S."/>
            <person name="Martin F."/>
        </authorList>
    </citation>
    <scope>NUCLEOTIDE SEQUENCE [LARGE SCALE GENOMIC DNA]</scope>
    <source>
        <strain evidence="5">ATCC 200175</strain>
    </source>
</reference>
<evidence type="ECO:0000313" key="4">
    <source>
        <dbReference type="EMBL" id="KIJ14664.1"/>
    </source>
</evidence>
<evidence type="ECO:0000313" key="5">
    <source>
        <dbReference type="Proteomes" id="UP000053647"/>
    </source>
</evidence>
<accession>A0A0C9SXZ6</accession>
<name>A0A0C9SXZ6_PAXIN</name>
<sequence>MIIAAREEEEDLEDEETMMALVTAAIIGGTEVSREIRVERRHNNRLYLCRSQLLPNPRINTPWQILYDSQNDRAFITTMGFDVETFGYILSSGFAANWYTTAIPRPDTNRVGDPRPGRRSLDAAGALGLVLHYLNSTMRETSLQQIFAIIPSTVSRYITFGLRILLATLKMIPEAKICWPQPEDFEELSDLVVQRHPRLDGAFGSIDGLKLPVQTSNDDEIENATFNGWLSEHFISSVIVFSSQGVIIAARTNALGSWHDSCVAQGIYLSLCTKTPGHYYLVADTAFPQGTADIKGHIRAPLKSGQRVRGTPEQMDEAMAFNRELLSYRQTAEWGMRAIQGLFGRLRLPLDCDDDDSRGDLLEICLRLHNLRTVKVGINQIRTVYMKHWQETDEDIELWTRFEEMLFSEQRKKDRVAHFHVVLEYE</sequence>
<dbReference type="PANTHER" id="PTHR48471:SF1">
    <property type="entry name" value="DDE TNP4 DOMAIN-CONTAINING PROTEIN"/>
    <property type="match status" value="1"/>
</dbReference>
<dbReference type="GO" id="GO:0046872">
    <property type="term" value="F:metal ion binding"/>
    <property type="evidence" value="ECO:0007669"/>
    <property type="project" value="UniProtKB-KW"/>
</dbReference>
<dbReference type="PANTHER" id="PTHR48471">
    <property type="entry name" value="DDE TNP4 DOMAIN-CONTAINING PROTEIN"/>
    <property type="match status" value="1"/>
</dbReference>
<gene>
    <name evidence="4" type="ORF">PAXINDRAFT_78702</name>
</gene>
<dbReference type="Proteomes" id="UP000053647">
    <property type="component" value="Unassembled WGS sequence"/>
</dbReference>
<reference evidence="4 5" key="1">
    <citation type="submission" date="2014-06" db="EMBL/GenBank/DDBJ databases">
        <authorList>
            <consortium name="DOE Joint Genome Institute"/>
            <person name="Kuo A."/>
            <person name="Kohler A."/>
            <person name="Nagy L.G."/>
            <person name="Floudas D."/>
            <person name="Copeland A."/>
            <person name="Barry K.W."/>
            <person name="Cichocki N."/>
            <person name="Veneault-Fourrey C."/>
            <person name="LaButti K."/>
            <person name="Lindquist E.A."/>
            <person name="Lipzen A."/>
            <person name="Lundell T."/>
            <person name="Morin E."/>
            <person name="Murat C."/>
            <person name="Sun H."/>
            <person name="Tunlid A."/>
            <person name="Henrissat B."/>
            <person name="Grigoriev I.V."/>
            <person name="Hibbett D.S."/>
            <person name="Martin F."/>
            <person name="Nordberg H.P."/>
            <person name="Cantor M.N."/>
            <person name="Hua S.X."/>
        </authorList>
    </citation>
    <scope>NUCLEOTIDE SEQUENCE [LARGE SCALE GENOMIC DNA]</scope>
    <source>
        <strain evidence="4 5">ATCC 200175</strain>
    </source>
</reference>
<feature type="domain" description="DDE Tnp4" evidence="3">
    <location>
        <begin position="206"/>
        <end position="370"/>
    </location>
</feature>